<feature type="domain" description="Protein kinase" evidence="7">
    <location>
        <begin position="25"/>
        <end position="280"/>
    </location>
</feature>
<evidence type="ECO:0000313" key="9">
    <source>
        <dbReference type="Proteomes" id="UP000298416"/>
    </source>
</evidence>
<dbReference type="GO" id="GO:0009506">
    <property type="term" value="C:plasmodesma"/>
    <property type="evidence" value="ECO:0007669"/>
    <property type="project" value="TreeGrafter"/>
</dbReference>
<dbReference type="GO" id="GO:0004714">
    <property type="term" value="F:transmembrane receptor protein tyrosine kinase activity"/>
    <property type="evidence" value="ECO:0007669"/>
    <property type="project" value="InterPro"/>
</dbReference>
<evidence type="ECO:0000256" key="4">
    <source>
        <dbReference type="ARBA" id="ARBA00022777"/>
    </source>
</evidence>
<reference evidence="8" key="1">
    <citation type="submission" date="2018-01" db="EMBL/GenBank/DDBJ databases">
        <authorList>
            <person name="Mao J.F."/>
        </authorList>
    </citation>
    <scope>NUCLEOTIDE SEQUENCE</scope>
    <source>
        <strain evidence="8">Huo1</strain>
        <tissue evidence="8">Leaf</tissue>
    </source>
</reference>
<dbReference type="FunFam" id="3.30.200.20:FF:000039">
    <property type="entry name" value="receptor-like protein kinase FERONIA"/>
    <property type="match status" value="1"/>
</dbReference>
<proteinExistence type="predicted"/>
<dbReference type="PROSITE" id="PS50011">
    <property type="entry name" value="PROTEIN_KINASE_DOM"/>
    <property type="match status" value="1"/>
</dbReference>
<dbReference type="InterPro" id="IPR011009">
    <property type="entry name" value="Kinase-like_dom_sf"/>
</dbReference>
<dbReference type="InterPro" id="IPR001245">
    <property type="entry name" value="Ser-Thr/Tyr_kinase_cat_dom"/>
</dbReference>
<dbReference type="PANTHER" id="PTHR27003">
    <property type="entry name" value="OS07G0166700 PROTEIN"/>
    <property type="match status" value="1"/>
</dbReference>
<keyword evidence="4" id="KW-0418">Kinase</keyword>
<evidence type="ECO:0000256" key="3">
    <source>
        <dbReference type="ARBA" id="ARBA00022741"/>
    </source>
</evidence>
<evidence type="ECO:0000256" key="6">
    <source>
        <dbReference type="PROSITE-ProRule" id="PRU10141"/>
    </source>
</evidence>
<keyword evidence="3 6" id="KW-0547">Nucleotide-binding</keyword>
<keyword evidence="5 6" id="KW-0067">ATP-binding</keyword>
<organism evidence="8">
    <name type="scientific">Salvia splendens</name>
    <name type="common">Scarlet sage</name>
    <dbReference type="NCBI Taxonomy" id="180675"/>
    <lineage>
        <taxon>Eukaryota</taxon>
        <taxon>Viridiplantae</taxon>
        <taxon>Streptophyta</taxon>
        <taxon>Embryophyta</taxon>
        <taxon>Tracheophyta</taxon>
        <taxon>Spermatophyta</taxon>
        <taxon>Magnoliopsida</taxon>
        <taxon>eudicotyledons</taxon>
        <taxon>Gunneridae</taxon>
        <taxon>Pentapetalae</taxon>
        <taxon>asterids</taxon>
        <taxon>lamiids</taxon>
        <taxon>Lamiales</taxon>
        <taxon>Lamiaceae</taxon>
        <taxon>Nepetoideae</taxon>
        <taxon>Mentheae</taxon>
        <taxon>Salviinae</taxon>
        <taxon>Salvia</taxon>
        <taxon>Salvia subgen. Calosphace</taxon>
        <taxon>core Calosphace</taxon>
    </lineage>
</organism>
<gene>
    <name evidence="8" type="ORF">SASPL_138865</name>
</gene>
<dbReference type="AlphaFoldDB" id="A0A8X8ZEA6"/>
<keyword evidence="1" id="KW-0723">Serine/threonine-protein kinase</keyword>
<dbReference type="GO" id="GO:0004674">
    <property type="term" value="F:protein serine/threonine kinase activity"/>
    <property type="evidence" value="ECO:0007669"/>
    <property type="project" value="UniProtKB-KW"/>
</dbReference>
<dbReference type="EMBL" id="PNBA02000014">
    <property type="protein sequence ID" value="KAG6401997.1"/>
    <property type="molecule type" value="Genomic_DNA"/>
</dbReference>
<evidence type="ECO:0000256" key="1">
    <source>
        <dbReference type="ARBA" id="ARBA00022527"/>
    </source>
</evidence>
<evidence type="ECO:0000256" key="5">
    <source>
        <dbReference type="ARBA" id="ARBA00022840"/>
    </source>
</evidence>
<dbReference type="Gene3D" id="1.10.510.10">
    <property type="entry name" value="Transferase(Phosphotransferase) domain 1"/>
    <property type="match status" value="2"/>
</dbReference>
<dbReference type="SUPFAM" id="SSF56112">
    <property type="entry name" value="Protein kinase-like (PK-like)"/>
    <property type="match status" value="1"/>
</dbReference>
<keyword evidence="2" id="KW-0808">Transferase</keyword>
<reference evidence="8" key="2">
    <citation type="submission" date="2020-08" db="EMBL/GenBank/DDBJ databases">
        <title>Plant Genome Project.</title>
        <authorList>
            <person name="Zhang R.-G."/>
        </authorList>
    </citation>
    <scope>NUCLEOTIDE SEQUENCE</scope>
    <source>
        <strain evidence="8">Huo1</strain>
        <tissue evidence="8">Leaf</tissue>
    </source>
</reference>
<feature type="binding site" evidence="6">
    <location>
        <position position="54"/>
    </location>
    <ligand>
        <name>ATP</name>
        <dbReference type="ChEBI" id="CHEBI:30616"/>
    </ligand>
</feature>
<dbReference type="PANTHER" id="PTHR27003:SF467">
    <property type="entry name" value="PROTEIN KINASE DOMAIN-CONTAINING PROTEIN"/>
    <property type="match status" value="1"/>
</dbReference>
<dbReference type="PROSITE" id="PS00107">
    <property type="entry name" value="PROTEIN_KINASE_ATP"/>
    <property type="match status" value="1"/>
</dbReference>
<evidence type="ECO:0000256" key="2">
    <source>
        <dbReference type="ARBA" id="ARBA00022679"/>
    </source>
</evidence>
<sequence length="280" mass="30902">MKSSTSENICRRFSLAELNLATGDFSDEHVIGEGGFGKVYKGFIDNESTAVAIKRRLASNPSQGHAEFAADIETLSKFRHRNLVSLIGYCDEQGEMILVHDYMWNGTLADHLHKLSSDSNGRSTLSWNERLKICIGAGREDDVCMSIWAQEKIWSGKADEIVASNLKGDISEGCLKTFVGVVESCLHPDPMKRHTMSRVVAQLELALEQQERNGTATQILQSWPSASAKDSKSLSSLKHENVVELVVYGLDGHQQVFAKVVQELELCLGETKSTETQIAS</sequence>
<dbReference type="GO" id="GO:0005524">
    <property type="term" value="F:ATP binding"/>
    <property type="evidence" value="ECO:0007669"/>
    <property type="project" value="UniProtKB-UniRule"/>
</dbReference>
<name>A0A8X8ZEA6_SALSN</name>
<dbReference type="InterPro" id="IPR017441">
    <property type="entry name" value="Protein_kinase_ATP_BS"/>
</dbReference>
<protein>
    <recommendedName>
        <fullName evidence="7">Protein kinase domain-containing protein</fullName>
    </recommendedName>
</protein>
<dbReference type="GO" id="GO:0005886">
    <property type="term" value="C:plasma membrane"/>
    <property type="evidence" value="ECO:0007669"/>
    <property type="project" value="TreeGrafter"/>
</dbReference>
<accession>A0A8X8ZEA6</accession>
<keyword evidence="9" id="KW-1185">Reference proteome</keyword>
<evidence type="ECO:0000313" key="8">
    <source>
        <dbReference type="EMBL" id="KAG6401997.1"/>
    </source>
</evidence>
<evidence type="ECO:0000259" key="7">
    <source>
        <dbReference type="PROSITE" id="PS50011"/>
    </source>
</evidence>
<dbReference type="Pfam" id="PF07714">
    <property type="entry name" value="PK_Tyr_Ser-Thr"/>
    <property type="match status" value="1"/>
</dbReference>
<comment type="caution">
    <text evidence="8">The sequence shown here is derived from an EMBL/GenBank/DDBJ whole genome shotgun (WGS) entry which is preliminary data.</text>
</comment>
<dbReference type="InterPro" id="IPR000719">
    <property type="entry name" value="Prot_kinase_dom"/>
</dbReference>
<dbReference type="InterPro" id="IPR045272">
    <property type="entry name" value="ANXUR1/2-like"/>
</dbReference>
<dbReference type="Proteomes" id="UP000298416">
    <property type="component" value="Unassembled WGS sequence"/>
</dbReference>